<comment type="caution">
    <text evidence="3">The sequence shown here is derived from an EMBL/GenBank/DDBJ whole genome shotgun (WGS) entry which is preliminary data.</text>
</comment>
<organism evidence="3 4">
    <name type="scientific">Falsiroseomonas algicola</name>
    <dbReference type="NCBI Taxonomy" id="2716930"/>
    <lineage>
        <taxon>Bacteria</taxon>
        <taxon>Pseudomonadati</taxon>
        <taxon>Pseudomonadota</taxon>
        <taxon>Alphaproteobacteria</taxon>
        <taxon>Acetobacterales</taxon>
        <taxon>Roseomonadaceae</taxon>
        <taxon>Falsiroseomonas</taxon>
    </lineage>
</organism>
<feature type="domain" description="DUF4424" evidence="2">
    <location>
        <begin position="25"/>
        <end position="322"/>
    </location>
</feature>
<feature type="chain" id="PRO_5026767419" evidence="1">
    <location>
        <begin position="26"/>
        <end position="331"/>
    </location>
</feature>
<dbReference type="Proteomes" id="UP000475385">
    <property type="component" value="Unassembled WGS sequence"/>
</dbReference>
<protein>
    <submittedName>
        <fullName evidence="3">DUF4424 domain-containing protein</fullName>
    </submittedName>
</protein>
<feature type="signal peptide" evidence="1">
    <location>
        <begin position="1"/>
        <end position="25"/>
    </location>
</feature>
<dbReference type="Pfam" id="PF14415">
    <property type="entry name" value="DUF4424"/>
    <property type="match status" value="1"/>
</dbReference>
<evidence type="ECO:0000313" key="3">
    <source>
        <dbReference type="EMBL" id="NGM22061.1"/>
    </source>
</evidence>
<evidence type="ECO:0000256" key="1">
    <source>
        <dbReference type="SAM" id="SignalP"/>
    </source>
</evidence>
<evidence type="ECO:0000313" key="4">
    <source>
        <dbReference type="Proteomes" id="UP000475385"/>
    </source>
</evidence>
<dbReference type="Gene3D" id="2.60.40.3680">
    <property type="match status" value="2"/>
</dbReference>
<name>A0A6M1LNV9_9PROT</name>
<evidence type="ECO:0000259" key="2">
    <source>
        <dbReference type="Pfam" id="PF14415"/>
    </source>
</evidence>
<dbReference type="RefSeq" id="WP_164695952.1">
    <property type="nucleotide sequence ID" value="NZ_JAAIKB010000007.1"/>
</dbReference>
<dbReference type="EMBL" id="JAAIKB010000007">
    <property type="protein sequence ID" value="NGM22061.1"/>
    <property type="molecule type" value="Genomic_DNA"/>
</dbReference>
<dbReference type="AlphaFoldDB" id="A0A6M1LNV9"/>
<keyword evidence="1" id="KW-0732">Signal</keyword>
<gene>
    <name evidence="3" type="ORF">G3576_18700</name>
</gene>
<proteinExistence type="predicted"/>
<dbReference type="InterPro" id="IPR025538">
    <property type="entry name" value="DUF4424"/>
</dbReference>
<keyword evidence="4" id="KW-1185">Reference proteome</keyword>
<reference evidence="3 4" key="1">
    <citation type="submission" date="2020-02" db="EMBL/GenBank/DDBJ databases">
        <authorList>
            <person name="Kim H.M."/>
            <person name="Jeon C.O."/>
        </authorList>
    </citation>
    <scope>NUCLEOTIDE SEQUENCE [LARGE SCALE GENOMIC DNA]</scope>
    <source>
        <strain evidence="3 4">PeD5</strain>
    </source>
</reference>
<reference evidence="3 4" key="2">
    <citation type="submission" date="2020-03" db="EMBL/GenBank/DDBJ databases">
        <title>Roseomonas stagni sp. nov., isolated from pond water in Japan.</title>
        <authorList>
            <person name="Furuhata K."/>
            <person name="Miyamoto H."/>
            <person name="Goto K."/>
        </authorList>
    </citation>
    <scope>NUCLEOTIDE SEQUENCE [LARGE SCALE GENOMIC DNA]</scope>
    <source>
        <strain evidence="3 4">PeD5</strain>
    </source>
</reference>
<accession>A0A6M1LNV9</accession>
<sequence>MKRGSLRRTMLAAGLSVLLAAPATANDSEAAIGIGGLTLVRSQAIRLDTQALFISRDQVRVEYRFTNTSDRDIETLVAFPLPDIVLSPVARAPDFAADLDFRTVVEGQPAQLQLVQRASFRGQDITARLQRLNLSLLARGDEFSAAVNRLPADARAALVREEMLLDGGTDGRMQLWDALWTVHTTVTRRQTFPAARSIRVEHSYRPVVGGRIGGALAPALRGTPEFREQQQRQCIEDGFLAALDRRLAGRGGDPDYAEVWLQYLLRPGANWAGPIGEFRLVVDKGDPRSIVSFCGTGVRRLDDRRFEVRYRNFVPDRDLDILIIDFVAPPR</sequence>